<sequence>MGTNIPANQFMTLSKFMEEEKRLQQKMENLQQDTTLLRHDMDNSFVVLSAQLQQKLDLLDQKLADIDKNNVTNQDVLKLMEKNKVLEQNYYKLQNENTMLQNKYSKVENELQLVKNNTKHLDEMQTALYNNVRTNFSIQGRESAVLRNKSILVEKEI</sequence>
<reference evidence="2" key="1">
    <citation type="submission" date="2021-03" db="EMBL/GenBank/DDBJ databases">
        <authorList>
            <person name="Bekaert M."/>
        </authorList>
    </citation>
    <scope>NUCLEOTIDE SEQUENCE</scope>
</reference>
<proteinExistence type="predicted"/>
<dbReference type="EMBL" id="CAJPWZ010001847">
    <property type="protein sequence ID" value="CAG2225378.1"/>
    <property type="molecule type" value="Genomic_DNA"/>
</dbReference>
<gene>
    <name evidence="2" type="ORF">MEDL_38488</name>
</gene>
<organism evidence="2 3">
    <name type="scientific">Mytilus edulis</name>
    <name type="common">Blue mussel</name>
    <dbReference type="NCBI Taxonomy" id="6550"/>
    <lineage>
        <taxon>Eukaryota</taxon>
        <taxon>Metazoa</taxon>
        <taxon>Spiralia</taxon>
        <taxon>Lophotrochozoa</taxon>
        <taxon>Mollusca</taxon>
        <taxon>Bivalvia</taxon>
        <taxon>Autobranchia</taxon>
        <taxon>Pteriomorphia</taxon>
        <taxon>Mytilida</taxon>
        <taxon>Mytiloidea</taxon>
        <taxon>Mytilidae</taxon>
        <taxon>Mytilinae</taxon>
        <taxon>Mytilus</taxon>
    </lineage>
</organism>
<dbReference type="AlphaFoldDB" id="A0A8S3SUT3"/>
<protein>
    <submittedName>
        <fullName evidence="2">Uncharacterized protein</fullName>
    </submittedName>
</protein>
<accession>A0A8S3SUT3</accession>
<dbReference type="Proteomes" id="UP000683360">
    <property type="component" value="Unassembled WGS sequence"/>
</dbReference>
<feature type="coiled-coil region" evidence="1">
    <location>
        <begin position="13"/>
        <end position="117"/>
    </location>
</feature>
<comment type="caution">
    <text evidence="2">The sequence shown here is derived from an EMBL/GenBank/DDBJ whole genome shotgun (WGS) entry which is preliminary data.</text>
</comment>
<evidence type="ECO:0000256" key="1">
    <source>
        <dbReference type="SAM" id="Coils"/>
    </source>
</evidence>
<keyword evidence="3" id="KW-1185">Reference proteome</keyword>
<keyword evidence="1" id="KW-0175">Coiled coil</keyword>
<name>A0A8S3SUT3_MYTED</name>
<evidence type="ECO:0000313" key="2">
    <source>
        <dbReference type="EMBL" id="CAG2225378.1"/>
    </source>
</evidence>
<evidence type="ECO:0000313" key="3">
    <source>
        <dbReference type="Proteomes" id="UP000683360"/>
    </source>
</evidence>